<dbReference type="InterPro" id="IPR014731">
    <property type="entry name" value="ETF_asu_C"/>
</dbReference>
<protein>
    <submittedName>
        <fullName evidence="4">Electron transfer flavoprotein subunit alpha/FixB family protein</fullName>
    </submittedName>
</protein>
<gene>
    <name evidence="4" type="ORF">KHM83_16635</name>
</gene>
<comment type="similarity">
    <text evidence="1">Belongs to the ETF alpha-subunit/FixB family.</text>
</comment>
<dbReference type="Gene3D" id="3.40.50.1220">
    <property type="entry name" value="TPP-binding domain"/>
    <property type="match status" value="1"/>
</dbReference>
<dbReference type="PANTHER" id="PTHR43153:SF1">
    <property type="entry name" value="ELECTRON TRANSFER FLAVOPROTEIN SUBUNIT ALPHA, MITOCHONDRIAL"/>
    <property type="match status" value="1"/>
</dbReference>
<evidence type="ECO:0000256" key="2">
    <source>
        <dbReference type="ARBA" id="ARBA00022630"/>
    </source>
</evidence>
<dbReference type="InterPro" id="IPR029035">
    <property type="entry name" value="DHS-like_NAD/FAD-binding_dom"/>
</dbReference>
<dbReference type="Gene3D" id="3.40.50.620">
    <property type="entry name" value="HUPs"/>
    <property type="match status" value="1"/>
</dbReference>
<reference evidence="4 5" key="1">
    <citation type="submission" date="2021-05" db="EMBL/GenBank/DDBJ databases">
        <title>Fusibacter ferrireducens sp. nov., an anaerobic, sulfur- and Fe-reducing bacterium isolated from the mangrove sediment.</title>
        <authorList>
            <person name="Qiu D."/>
        </authorList>
    </citation>
    <scope>NUCLEOTIDE SEQUENCE [LARGE SCALE GENOMIC DNA]</scope>
    <source>
        <strain evidence="4 5">DSM 12116</strain>
    </source>
</reference>
<organism evidence="4 5">
    <name type="scientific">Fusibacter paucivorans</name>
    <dbReference type="NCBI Taxonomy" id="76009"/>
    <lineage>
        <taxon>Bacteria</taxon>
        <taxon>Bacillati</taxon>
        <taxon>Bacillota</taxon>
        <taxon>Clostridia</taxon>
        <taxon>Eubacteriales</taxon>
        <taxon>Eubacteriales Family XII. Incertae Sedis</taxon>
        <taxon>Fusibacter</taxon>
    </lineage>
</organism>
<evidence type="ECO:0000256" key="1">
    <source>
        <dbReference type="ARBA" id="ARBA00005817"/>
    </source>
</evidence>
<dbReference type="SUPFAM" id="SSF52467">
    <property type="entry name" value="DHS-like NAD/FAD-binding domain"/>
    <property type="match status" value="1"/>
</dbReference>
<dbReference type="Proteomes" id="UP000746471">
    <property type="component" value="Unassembled WGS sequence"/>
</dbReference>
<accession>A0ABS5PTA7</accession>
<dbReference type="InterPro" id="IPR014729">
    <property type="entry name" value="Rossmann-like_a/b/a_fold"/>
</dbReference>
<dbReference type="Pfam" id="PF01012">
    <property type="entry name" value="ETF"/>
    <property type="match status" value="1"/>
</dbReference>
<proteinExistence type="inferred from homology"/>
<keyword evidence="5" id="KW-1185">Reference proteome</keyword>
<dbReference type="CDD" id="cd01715">
    <property type="entry name" value="ETF_alpha"/>
    <property type="match status" value="1"/>
</dbReference>
<name>A0ABS5PTA7_9FIRM</name>
<dbReference type="RefSeq" id="WP_213238178.1">
    <property type="nucleotide sequence ID" value="NZ_JAHBCL010000036.1"/>
</dbReference>
<evidence type="ECO:0000313" key="5">
    <source>
        <dbReference type="Proteomes" id="UP000746471"/>
    </source>
</evidence>
<comment type="caution">
    <text evidence="4">The sequence shown here is derived from an EMBL/GenBank/DDBJ whole genome shotgun (WGS) entry which is preliminary data.</text>
</comment>
<feature type="domain" description="Electron transfer flavoprotein alpha/beta-subunit N-terminal" evidence="3">
    <location>
        <begin position="9"/>
        <end position="198"/>
    </location>
</feature>
<evidence type="ECO:0000313" key="4">
    <source>
        <dbReference type="EMBL" id="MBS7528318.1"/>
    </source>
</evidence>
<dbReference type="InterPro" id="IPR033947">
    <property type="entry name" value="ETF_alpha_N"/>
</dbReference>
<dbReference type="EMBL" id="JAHBCL010000036">
    <property type="protein sequence ID" value="MBS7528318.1"/>
    <property type="molecule type" value="Genomic_DNA"/>
</dbReference>
<dbReference type="InterPro" id="IPR014730">
    <property type="entry name" value="ETF_a/b_N"/>
</dbReference>
<evidence type="ECO:0000259" key="3">
    <source>
        <dbReference type="SMART" id="SM00893"/>
    </source>
</evidence>
<dbReference type="PIRSF" id="PIRSF000089">
    <property type="entry name" value="Electra_flavoP_a"/>
    <property type="match status" value="1"/>
</dbReference>
<dbReference type="PANTHER" id="PTHR43153">
    <property type="entry name" value="ELECTRON TRANSFER FLAVOPROTEIN ALPHA"/>
    <property type="match status" value="1"/>
</dbReference>
<dbReference type="SUPFAM" id="SSF52402">
    <property type="entry name" value="Adenine nucleotide alpha hydrolases-like"/>
    <property type="match status" value="1"/>
</dbReference>
<dbReference type="SMART" id="SM00893">
    <property type="entry name" value="ETF"/>
    <property type="match status" value="1"/>
</dbReference>
<dbReference type="InterPro" id="IPR001308">
    <property type="entry name" value="ETF_a/FixB"/>
</dbReference>
<dbReference type="Pfam" id="PF00766">
    <property type="entry name" value="ETF_alpha"/>
    <property type="match status" value="1"/>
</dbReference>
<keyword evidence="2" id="KW-0285">Flavoprotein</keyword>
<sequence>MDKTNYKHMWVYVEHDGTVVHPVSLELCCEVRKLCDQSGDKLIAVIAGEIPNTEVDKIRDCGVDGIIDVSGTGYERYNTEAYTNLFAELCVKYKPSAVFVGGTTNGRDFAPRFAARIETGCTSDATEVVYNPETTDIEFIEPASGGKIMAVITIPTLRPQVGTIRPGTFKYIPKGRKAVIEEVHETIDFPLEEIRTKLLSHEQAAYDPEMDIANAEVIICVGDGLSDERALSRYRELAKLLGGKIACTRPLYDREILSYKLQVGQSGVMIKPKLYIGFGISGAVNHVAGVDAEKFIAVNKDPDAPIFHYSDYSIVGDMDEVCDVMIEALKAKAV</sequence>